<proteinExistence type="predicted"/>
<evidence type="ECO:0000313" key="1">
    <source>
        <dbReference type="EMBL" id="MFC5270008.1"/>
    </source>
</evidence>
<evidence type="ECO:0000313" key="2">
    <source>
        <dbReference type="Proteomes" id="UP001596161"/>
    </source>
</evidence>
<dbReference type="RefSeq" id="WP_378016381.1">
    <property type="nucleotide sequence ID" value="NZ_JBHSKT010000002.1"/>
</dbReference>
<name>A0ABW0E6M2_9BACT</name>
<organism evidence="1 2">
    <name type="scientific">Adhaeribacter terreus</name>
    <dbReference type="NCBI Taxonomy" id="529703"/>
    <lineage>
        <taxon>Bacteria</taxon>
        <taxon>Pseudomonadati</taxon>
        <taxon>Bacteroidota</taxon>
        <taxon>Cytophagia</taxon>
        <taxon>Cytophagales</taxon>
        <taxon>Hymenobacteraceae</taxon>
        <taxon>Adhaeribacter</taxon>
    </lineage>
</organism>
<keyword evidence="2" id="KW-1185">Reference proteome</keyword>
<comment type="caution">
    <text evidence="1">The sequence shown here is derived from an EMBL/GenBank/DDBJ whole genome shotgun (WGS) entry which is preliminary data.</text>
</comment>
<accession>A0ABW0E6M2</accession>
<dbReference type="EMBL" id="JBHSKT010000002">
    <property type="protein sequence ID" value="MFC5270008.1"/>
    <property type="molecule type" value="Genomic_DNA"/>
</dbReference>
<reference evidence="2" key="1">
    <citation type="journal article" date="2019" name="Int. J. Syst. Evol. Microbiol.">
        <title>The Global Catalogue of Microorganisms (GCM) 10K type strain sequencing project: providing services to taxonomists for standard genome sequencing and annotation.</title>
        <authorList>
            <consortium name="The Broad Institute Genomics Platform"/>
            <consortium name="The Broad Institute Genome Sequencing Center for Infectious Disease"/>
            <person name="Wu L."/>
            <person name="Ma J."/>
        </authorList>
    </citation>
    <scope>NUCLEOTIDE SEQUENCE [LARGE SCALE GENOMIC DNA]</scope>
    <source>
        <strain evidence="2">KACC 12602</strain>
    </source>
</reference>
<gene>
    <name evidence="1" type="ORF">ACFPIB_05265</name>
</gene>
<dbReference type="Proteomes" id="UP001596161">
    <property type="component" value="Unassembled WGS sequence"/>
</dbReference>
<protein>
    <submittedName>
        <fullName evidence="1">Uncharacterized protein</fullName>
    </submittedName>
</protein>
<sequence length="69" mass="7797">MENENKNTSGLPDMAFAILNQLSGMNAEFSFDFENMELQMPGKSIAEPENKFRLNGTLRIKTKGTKNQQ</sequence>